<dbReference type="NCBIfam" id="TIGR00129">
    <property type="entry name" value="fdhD_narQ"/>
    <property type="match status" value="1"/>
</dbReference>
<dbReference type="Pfam" id="PF02634">
    <property type="entry name" value="FdhD-NarQ"/>
    <property type="match status" value="1"/>
</dbReference>
<name>A0A4Q1C3A0_9BACT</name>
<dbReference type="EMBL" id="SDHX01000002">
    <property type="protein sequence ID" value="RXK52810.1"/>
    <property type="molecule type" value="Genomic_DNA"/>
</dbReference>
<keyword evidence="4" id="KW-0808">Transferase</keyword>
<accession>A0A4Q1C3A0</accession>
<comment type="subcellular location">
    <subcellularLocation>
        <location evidence="3">Cytoplasm</location>
    </subcellularLocation>
</comment>
<evidence type="ECO:0000256" key="1">
    <source>
        <dbReference type="ARBA" id="ARBA00022490"/>
    </source>
</evidence>
<organism evidence="4 5">
    <name type="scientific">Oleiharenicola lentus</name>
    <dbReference type="NCBI Taxonomy" id="2508720"/>
    <lineage>
        <taxon>Bacteria</taxon>
        <taxon>Pseudomonadati</taxon>
        <taxon>Verrucomicrobiota</taxon>
        <taxon>Opitutia</taxon>
        <taxon>Opitutales</taxon>
        <taxon>Opitutaceae</taxon>
        <taxon>Oleiharenicola</taxon>
    </lineage>
</organism>
<evidence type="ECO:0000313" key="5">
    <source>
        <dbReference type="Proteomes" id="UP000290218"/>
    </source>
</evidence>
<dbReference type="GO" id="GO:0005737">
    <property type="term" value="C:cytoplasm"/>
    <property type="evidence" value="ECO:0007669"/>
    <property type="project" value="UniProtKB-SubCell"/>
</dbReference>
<gene>
    <name evidence="3 4" type="primary">fdhD</name>
    <name evidence="4" type="ORF">ESB00_13900</name>
</gene>
<keyword evidence="2 3" id="KW-0501">Molybdenum cofactor biosynthesis</keyword>
<dbReference type="Gene3D" id="3.10.20.10">
    <property type="match status" value="1"/>
</dbReference>
<evidence type="ECO:0000256" key="2">
    <source>
        <dbReference type="ARBA" id="ARBA00023150"/>
    </source>
</evidence>
<dbReference type="NCBIfam" id="NF001943">
    <property type="entry name" value="PRK00724.1-2"/>
    <property type="match status" value="1"/>
</dbReference>
<dbReference type="AlphaFoldDB" id="A0A4Q1C3A0"/>
<dbReference type="InterPro" id="IPR003786">
    <property type="entry name" value="FdhD"/>
</dbReference>
<dbReference type="PIRSF" id="PIRSF015626">
    <property type="entry name" value="FdhD"/>
    <property type="match status" value="1"/>
</dbReference>
<comment type="similarity">
    <text evidence="3">Belongs to the FdhD family.</text>
</comment>
<comment type="function">
    <text evidence="3">Required for formate dehydrogenase (FDH) activity. Acts as a sulfur carrier protein that transfers sulfur from IscS to the molybdenum cofactor prior to its insertion into FDH.</text>
</comment>
<feature type="binding site" evidence="3">
    <location>
        <begin position="262"/>
        <end position="267"/>
    </location>
    <ligand>
        <name>Mo-bis(molybdopterin guanine dinucleotide)</name>
        <dbReference type="ChEBI" id="CHEBI:60539"/>
    </ligand>
</feature>
<evidence type="ECO:0000256" key="3">
    <source>
        <dbReference type="HAMAP-Rule" id="MF_00187"/>
    </source>
</evidence>
<dbReference type="InterPro" id="IPR016193">
    <property type="entry name" value="Cytidine_deaminase-like"/>
</dbReference>
<keyword evidence="1 3" id="KW-0963">Cytoplasm</keyword>
<feature type="active site" description="Cysteine persulfide intermediate" evidence="3">
    <location>
        <position position="120"/>
    </location>
</feature>
<protein>
    <recommendedName>
        <fullName evidence="3">Sulfur carrier protein FdhD</fullName>
    </recommendedName>
</protein>
<dbReference type="GO" id="GO:0006777">
    <property type="term" value="P:Mo-molybdopterin cofactor biosynthetic process"/>
    <property type="evidence" value="ECO:0007669"/>
    <property type="project" value="UniProtKB-UniRule"/>
</dbReference>
<evidence type="ECO:0000313" key="4">
    <source>
        <dbReference type="EMBL" id="RXK52810.1"/>
    </source>
</evidence>
<reference evidence="4 5" key="1">
    <citation type="submission" date="2019-01" db="EMBL/GenBank/DDBJ databases">
        <title>Lacunisphaera sp. strain TWA-58.</title>
        <authorList>
            <person name="Chen W.-M."/>
        </authorList>
    </citation>
    <scope>NUCLEOTIDE SEQUENCE [LARGE SCALE GENOMIC DNA]</scope>
    <source>
        <strain evidence="4 5">TWA-58</strain>
    </source>
</reference>
<dbReference type="GO" id="GO:0097163">
    <property type="term" value="F:sulfur carrier activity"/>
    <property type="evidence" value="ECO:0007669"/>
    <property type="project" value="UniProtKB-UniRule"/>
</dbReference>
<dbReference type="Proteomes" id="UP000290218">
    <property type="component" value="Unassembled WGS sequence"/>
</dbReference>
<dbReference type="GO" id="GO:0016783">
    <property type="term" value="F:sulfurtransferase activity"/>
    <property type="evidence" value="ECO:0007669"/>
    <property type="project" value="InterPro"/>
</dbReference>
<dbReference type="OrthoDB" id="9782042at2"/>
<dbReference type="Gene3D" id="3.40.140.10">
    <property type="entry name" value="Cytidine Deaminase, domain 2"/>
    <property type="match status" value="1"/>
</dbReference>
<dbReference type="HAMAP" id="MF_00187">
    <property type="entry name" value="FdhD"/>
    <property type="match status" value="1"/>
</dbReference>
<proteinExistence type="inferred from homology"/>
<comment type="caution">
    <text evidence="4">The sequence shown here is derived from an EMBL/GenBank/DDBJ whole genome shotgun (WGS) entry which is preliminary data.</text>
</comment>
<keyword evidence="5" id="KW-1185">Reference proteome</keyword>
<dbReference type="SUPFAM" id="SSF53927">
    <property type="entry name" value="Cytidine deaminase-like"/>
    <property type="match status" value="1"/>
</dbReference>
<dbReference type="RefSeq" id="WP_129048401.1">
    <property type="nucleotide sequence ID" value="NZ_SDHX01000002.1"/>
</dbReference>
<dbReference type="PANTHER" id="PTHR30592">
    <property type="entry name" value="FORMATE DEHYDROGENASE"/>
    <property type="match status" value="1"/>
</dbReference>
<sequence length="279" mass="29461">MKSVTKPISLHATRTVQRRKATAITEERDDLAVEEPLEIRVEDRPVAVAMRTPGHDEELAAGFLLTEGVVARREDIVAIAPARAKRGGGVEPNIVNVKLARPEAVDFARLTRHVFTASSCGLCGKATIAAVQARSPALAPNAGPRVAADVLAKMPPTLALAQETFQRTGGLHAAGLFSPDGKLLVTREDVGRHNAVDKVLGHLLLSGSIDPAQVVLLVSGRVAFEIVQKALVAHIAFIAAISAPTSLAVDFARSSGQTLVGFLRDGRMNIYAGADRVGE</sequence>
<dbReference type="PANTHER" id="PTHR30592:SF1">
    <property type="entry name" value="SULFUR CARRIER PROTEIN FDHD"/>
    <property type="match status" value="1"/>
</dbReference>